<dbReference type="EMBL" id="JAKNDN010000016">
    <property type="protein sequence ID" value="MCG4960052.1"/>
    <property type="molecule type" value="Genomic_DNA"/>
</dbReference>
<dbReference type="RefSeq" id="WP_013610617.1">
    <property type="nucleotide sequence ID" value="NZ_JABWDG010000014.1"/>
</dbReference>
<protein>
    <submittedName>
        <fullName evidence="1">NVEALA domain-containing protein</fullName>
    </submittedName>
</protein>
<dbReference type="Proteomes" id="UP001199750">
    <property type="component" value="Unassembled WGS sequence"/>
</dbReference>
<dbReference type="InterPro" id="IPR025905">
    <property type="entry name" value="NVEALA"/>
</dbReference>
<reference evidence="1" key="2">
    <citation type="submission" date="2022-01" db="EMBL/GenBank/DDBJ databases">
        <title>Collection of gut derived symbiotic bacterial strains cultured from healthy donors.</title>
        <authorList>
            <person name="Lin H."/>
            <person name="Kohout C."/>
            <person name="Waligurski E."/>
            <person name="Pamer E.G."/>
        </authorList>
    </citation>
    <scope>NUCLEOTIDE SEQUENCE</scope>
    <source>
        <strain evidence="1">DFI.1.149</strain>
    </source>
</reference>
<dbReference type="Proteomes" id="UP000283426">
    <property type="component" value="Unassembled WGS sequence"/>
</dbReference>
<name>A0A3D4Z7G6_9BACT</name>
<proteinExistence type="predicted"/>
<evidence type="ECO:0000313" key="2">
    <source>
        <dbReference type="EMBL" id="RGV26268.1"/>
    </source>
</evidence>
<dbReference type="Pfam" id="PF14055">
    <property type="entry name" value="NVEALA"/>
    <property type="match status" value="1"/>
</dbReference>
<gene>
    <name evidence="2" type="ORF">DWW24_09755</name>
    <name evidence="3" type="ORF">DXA53_14825</name>
    <name evidence="1" type="ORF">L0P03_09340</name>
</gene>
<accession>A0A3D4Z7G6</accession>
<evidence type="ECO:0000313" key="1">
    <source>
        <dbReference type="EMBL" id="MCG4960052.1"/>
    </source>
</evidence>
<organism evidence="2 4">
    <name type="scientific">Odoribacter splanchnicus</name>
    <dbReference type="NCBI Taxonomy" id="28118"/>
    <lineage>
        <taxon>Bacteria</taxon>
        <taxon>Pseudomonadati</taxon>
        <taxon>Bacteroidota</taxon>
        <taxon>Bacteroidia</taxon>
        <taxon>Bacteroidales</taxon>
        <taxon>Odoribacteraceae</taxon>
        <taxon>Odoribacter</taxon>
    </lineage>
</organism>
<comment type="caution">
    <text evidence="2">The sequence shown here is derived from an EMBL/GenBank/DDBJ whole genome shotgun (WGS) entry which is preliminary data.</text>
</comment>
<evidence type="ECO:0000313" key="5">
    <source>
        <dbReference type="Proteomes" id="UP000284434"/>
    </source>
</evidence>
<reference evidence="4 5" key="1">
    <citation type="submission" date="2018-08" db="EMBL/GenBank/DDBJ databases">
        <title>A genome reference for cultivated species of the human gut microbiota.</title>
        <authorList>
            <person name="Zou Y."/>
            <person name="Xue W."/>
            <person name="Luo G."/>
        </authorList>
    </citation>
    <scope>NUCLEOTIDE SEQUENCE [LARGE SCALE GENOMIC DNA]</scope>
    <source>
        <strain evidence="2 4">AF14-6AC</strain>
        <strain evidence="3 5">OF03-11</strain>
    </source>
</reference>
<evidence type="ECO:0000313" key="4">
    <source>
        <dbReference type="Proteomes" id="UP000283426"/>
    </source>
</evidence>
<dbReference type="GeneID" id="61273523"/>
<dbReference type="EMBL" id="QSCO01000022">
    <property type="protein sequence ID" value="RGY04745.1"/>
    <property type="molecule type" value="Genomic_DNA"/>
</dbReference>
<dbReference type="EMBL" id="QRYW01000019">
    <property type="protein sequence ID" value="RGV26268.1"/>
    <property type="molecule type" value="Genomic_DNA"/>
</dbReference>
<dbReference type="Proteomes" id="UP000284434">
    <property type="component" value="Unassembled WGS sequence"/>
</dbReference>
<sequence>MKKRTVKIGILLFFVVLATIGTKLADNDKISSFGLMFSNLEALASAEGGYDQKIWERFYRPDGTGYNCAQPGNETCTGR</sequence>
<evidence type="ECO:0000313" key="3">
    <source>
        <dbReference type="EMBL" id="RGY04745.1"/>
    </source>
</evidence>
<dbReference type="AlphaFoldDB" id="A0A3D4Z7G6"/>